<protein>
    <recommendedName>
        <fullName evidence="4">Helix-turn-helix domain-containing protein</fullName>
    </recommendedName>
</protein>
<evidence type="ECO:0008006" key="4">
    <source>
        <dbReference type="Google" id="ProtNLM"/>
    </source>
</evidence>
<keyword evidence="3" id="KW-1185">Reference proteome</keyword>
<feature type="compositionally biased region" description="Polar residues" evidence="1">
    <location>
        <begin position="1"/>
        <end position="14"/>
    </location>
</feature>
<name>A0A1B3ZE61_9SPHN</name>
<dbReference type="KEGG" id="span:AWL63_18935"/>
<accession>A0A1B3ZE61</accession>
<evidence type="ECO:0000313" key="2">
    <source>
        <dbReference type="EMBL" id="AOH85705.1"/>
    </source>
</evidence>
<proteinExistence type="predicted"/>
<dbReference type="OrthoDB" id="7467461at2"/>
<dbReference type="AlphaFoldDB" id="A0A1B3ZE61"/>
<evidence type="ECO:0000313" key="3">
    <source>
        <dbReference type="Proteomes" id="UP000094256"/>
    </source>
</evidence>
<dbReference type="EMBL" id="CP014168">
    <property type="protein sequence ID" value="AOH85705.1"/>
    <property type="molecule type" value="Genomic_DNA"/>
</dbReference>
<gene>
    <name evidence="2" type="ORF">AWL63_18935</name>
</gene>
<evidence type="ECO:0000256" key="1">
    <source>
        <dbReference type="SAM" id="MobiDB-lite"/>
    </source>
</evidence>
<feature type="region of interest" description="Disordered" evidence="1">
    <location>
        <begin position="202"/>
        <end position="247"/>
    </location>
</feature>
<feature type="compositionally biased region" description="Polar residues" evidence="1">
    <location>
        <begin position="228"/>
        <end position="239"/>
    </location>
</feature>
<dbReference type="RefSeq" id="WP_083224794.1">
    <property type="nucleotide sequence ID" value="NZ_CP014168.1"/>
</dbReference>
<reference evidence="2 3" key="1">
    <citation type="submission" date="2016-01" db="EMBL/GenBank/DDBJ databases">
        <title>Complete genome and mega plasmid sequence of Sphingomonas panacis DCY99 elicits systemic resistance in rice to Xanthomonas oryzae.</title>
        <authorList>
            <person name="Kim Y.J."/>
            <person name="Yang D.C."/>
            <person name="Sing P."/>
        </authorList>
    </citation>
    <scope>NUCLEOTIDE SEQUENCE [LARGE SCALE GENOMIC DNA]</scope>
    <source>
        <strain evidence="2 3">DCY99</strain>
    </source>
</reference>
<feature type="region of interest" description="Disordered" evidence="1">
    <location>
        <begin position="1"/>
        <end position="52"/>
    </location>
</feature>
<feature type="compositionally biased region" description="Pro residues" evidence="1">
    <location>
        <begin position="205"/>
        <end position="217"/>
    </location>
</feature>
<sequence length="247" mass="27429">MSASDPTTARQARQLTKKLAAELSGKQRGPDREVRRHSFDEEKPEAKPWRPIGDGTRDGALGWIDCMLEVARDFDDLERRKGGGRPLGANGLAVLEILLGRRGRKRIPIDFKTGRLFPAIDTIAEAANLCRVTVVRALARLRAHGFLRWVRRSRKTGKDGEFGPQREQTSNAYYFDPGALPKTVRQRLLQLWDRKLAAIGKRYGAPPPTPDSPPQPAYSPLRKALSEMRSSFDNASLPSSPAIPAQG</sequence>
<feature type="compositionally biased region" description="Basic and acidic residues" evidence="1">
    <location>
        <begin position="28"/>
        <end position="48"/>
    </location>
</feature>
<dbReference type="Proteomes" id="UP000094256">
    <property type="component" value="Chromosome"/>
</dbReference>
<organism evidence="2 3">
    <name type="scientific">Sphingomonas panacis</name>
    <dbReference type="NCBI Taxonomy" id="1560345"/>
    <lineage>
        <taxon>Bacteria</taxon>
        <taxon>Pseudomonadati</taxon>
        <taxon>Pseudomonadota</taxon>
        <taxon>Alphaproteobacteria</taxon>
        <taxon>Sphingomonadales</taxon>
        <taxon>Sphingomonadaceae</taxon>
        <taxon>Sphingomonas</taxon>
    </lineage>
</organism>